<dbReference type="InterPro" id="IPR002173">
    <property type="entry name" value="Carboh/pur_kinase_PfkB_CS"/>
</dbReference>
<reference evidence="4 5" key="1">
    <citation type="submission" date="2020-08" db="EMBL/GenBank/DDBJ databases">
        <title>Paraeoetvoesia sp. YC-7-48 draft genome sequence.</title>
        <authorList>
            <person name="Yao L."/>
        </authorList>
    </citation>
    <scope>NUCLEOTIDE SEQUENCE [LARGE SCALE GENOMIC DNA]</scope>
    <source>
        <strain evidence="5">YC-7-48</strain>
    </source>
</reference>
<dbReference type="GO" id="GO:0016773">
    <property type="term" value="F:phosphotransferase activity, alcohol group as acceptor"/>
    <property type="evidence" value="ECO:0007669"/>
    <property type="project" value="InterPro"/>
</dbReference>
<protein>
    <submittedName>
        <fullName evidence="4">D-glycero-beta-D-manno-heptose-7-phosphate kinase</fullName>
    </submittedName>
</protein>
<evidence type="ECO:0000256" key="2">
    <source>
        <dbReference type="ARBA" id="ARBA00022777"/>
    </source>
</evidence>
<dbReference type="NCBIfam" id="TIGR02198">
    <property type="entry name" value="rfaE_dom_I"/>
    <property type="match status" value="1"/>
</dbReference>
<dbReference type="Proteomes" id="UP000545386">
    <property type="component" value="Unassembled WGS sequence"/>
</dbReference>
<dbReference type="InterPro" id="IPR011913">
    <property type="entry name" value="RfaE_dom_I"/>
</dbReference>
<dbReference type="Pfam" id="PF00294">
    <property type="entry name" value="PfkB"/>
    <property type="match status" value="1"/>
</dbReference>
<dbReference type="EMBL" id="JACJUU010000001">
    <property type="protein sequence ID" value="MBC2768421.1"/>
    <property type="molecule type" value="Genomic_DNA"/>
</dbReference>
<feature type="domain" description="Carbohydrate kinase PfkB" evidence="3">
    <location>
        <begin position="13"/>
        <end position="301"/>
    </location>
</feature>
<keyword evidence="5" id="KW-1185">Reference proteome</keyword>
<dbReference type="PROSITE" id="PS00583">
    <property type="entry name" value="PFKB_KINASES_1"/>
    <property type="match status" value="1"/>
</dbReference>
<evidence type="ECO:0000313" key="5">
    <source>
        <dbReference type="Proteomes" id="UP000545386"/>
    </source>
</evidence>
<dbReference type="RefSeq" id="WP_185778269.1">
    <property type="nucleotide sequence ID" value="NZ_JACJUU010000001.1"/>
</dbReference>
<dbReference type="PANTHER" id="PTHR46969">
    <property type="entry name" value="BIFUNCTIONAL PROTEIN HLDE"/>
    <property type="match status" value="1"/>
</dbReference>
<dbReference type="InterPro" id="IPR011611">
    <property type="entry name" value="PfkB_dom"/>
</dbReference>
<dbReference type="Gene3D" id="3.40.1190.20">
    <property type="match status" value="1"/>
</dbReference>
<dbReference type="PANTHER" id="PTHR46969:SF1">
    <property type="entry name" value="BIFUNCTIONAL PROTEIN HLDE"/>
    <property type="match status" value="1"/>
</dbReference>
<dbReference type="SUPFAM" id="SSF53613">
    <property type="entry name" value="Ribokinase-like"/>
    <property type="match status" value="1"/>
</dbReference>
<sequence>MTTFPAADVQRARVLVVGDIMLDRYWFGEVERISPEAPVPVVRVARREDRLGGAANVARNIVALGAQATLLGVVGDDEAGLKVEALSTEDRITARLVVDPLLHTTLKMRVLGRQQQLLRIDFEEQPSVNSLAQIHALFSAQLAHHDVVVLSDYAKGVLAQVEPLIQAARAQGKPVFVDPKGHAYQRYQGATIITPNRAEMQDAVGRWTSEHELETRAQKLRQELGLEALLVTRSEQGMTLFQDSHRFHVDAMAHEVFDVSGAGDTVLATLAVMRAAGLGWDDAVRWANRAGGVAVGKLGTSVVTAGELE</sequence>
<comment type="caution">
    <text evidence="4">The sequence shown here is derived from an EMBL/GenBank/DDBJ whole genome shotgun (WGS) entry which is preliminary data.</text>
</comment>
<evidence type="ECO:0000256" key="1">
    <source>
        <dbReference type="ARBA" id="ARBA00022679"/>
    </source>
</evidence>
<dbReference type="GO" id="GO:0033786">
    <property type="term" value="F:heptose-1-phosphate adenylyltransferase activity"/>
    <property type="evidence" value="ECO:0007669"/>
    <property type="project" value="TreeGrafter"/>
</dbReference>
<dbReference type="GO" id="GO:0005829">
    <property type="term" value="C:cytosol"/>
    <property type="evidence" value="ECO:0007669"/>
    <property type="project" value="TreeGrafter"/>
</dbReference>
<dbReference type="InterPro" id="IPR029056">
    <property type="entry name" value="Ribokinase-like"/>
</dbReference>
<gene>
    <name evidence="4" type="primary">rfaE1</name>
    <name evidence="4" type="ORF">GTU67_00645</name>
</gene>
<organism evidence="4 5">
    <name type="scientific">Pusillimonas minor</name>
    <dbReference type="NCBI Taxonomy" id="2697024"/>
    <lineage>
        <taxon>Bacteria</taxon>
        <taxon>Pseudomonadati</taxon>
        <taxon>Pseudomonadota</taxon>
        <taxon>Betaproteobacteria</taxon>
        <taxon>Burkholderiales</taxon>
        <taxon>Alcaligenaceae</taxon>
        <taxon>Pusillimonas</taxon>
    </lineage>
</organism>
<dbReference type="AlphaFoldDB" id="A0A842HMB9"/>
<evidence type="ECO:0000313" key="4">
    <source>
        <dbReference type="EMBL" id="MBC2768421.1"/>
    </source>
</evidence>
<name>A0A842HMB9_9BURK</name>
<evidence type="ECO:0000259" key="3">
    <source>
        <dbReference type="Pfam" id="PF00294"/>
    </source>
</evidence>
<keyword evidence="1" id="KW-0808">Transferase</keyword>
<keyword evidence="2 4" id="KW-0418">Kinase</keyword>
<dbReference type="FunFam" id="3.40.1190.20:FF:000002">
    <property type="entry name" value="Bifunctional protein HldE"/>
    <property type="match status" value="1"/>
</dbReference>
<proteinExistence type="predicted"/>
<accession>A0A842HMB9</accession>
<dbReference type="GO" id="GO:0033785">
    <property type="term" value="F:heptose 7-phosphate kinase activity"/>
    <property type="evidence" value="ECO:0007669"/>
    <property type="project" value="TreeGrafter"/>
</dbReference>
<dbReference type="CDD" id="cd01172">
    <property type="entry name" value="RfaE_like"/>
    <property type="match status" value="1"/>
</dbReference>